<protein>
    <recommendedName>
        <fullName evidence="10">Mannosyltransferase</fullName>
        <ecNumber evidence="10">2.4.1.-</ecNumber>
    </recommendedName>
</protein>
<dbReference type="GO" id="GO:0005789">
    <property type="term" value="C:endoplasmic reticulum membrane"/>
    <property type="evidence" value="ECO:0007669"/>
    <property type="project" value="UniProtKB-SubCell"/>
</dbReference>
<feature type="transmembrane region" description="Helical" evidence="10">
    <location>
        <begin position="442"/>
        <end position="459"/>
    </location>
</feature>
<feature type="transmembrane region" description="Helical" evidence="10">
    <location>
        <begin position="267"/>
        <end position="287"/>
    </location>
</feature>
<name>A0A4Q9N1U2_9APHY</name>
<evidence type="ECO:0000256" key="9">
    <source>
        <dbReference type="ARBA" id="ARBA00023136"/>
    </source>
</evidence>
<keyword evidence="5" id="KW-0808">Transferase</keyword>
<feature type="transmembrane region" description="Helical" evidence="10">
    <location>
        <begin position="169"/>
        <end position="196"/>
    </location>
</feature>
<evidence type="ECO:0000256" key="11">
    <source>
        <dbReference type="SAM" id="MobiDB-lite"/>
    </source>
</evidence>
<feature type="transmembrane region" description="Helical" evidence="10">
    <location>
        <begin position="330"/>
        <end position="352"/>
    </location>
</feature>
<dbReference type="GO" id="GO:0006487">
    <property type="term" value="P:protein N-linked glycosylation"/>
    <property type="evidence" value="ECO:0007669"/>
    <property type="project" value="TreeGrafter"/>
</dbReference>
<dbReference type="PANTHER" id="PTHR22760">
    <property type="entry name" value="GLYCOSYLTRANSFERASE"/>
    <property type="match status" value="1"/>
</dbReference>
<keyword evidence="9 10" id="KW-0472">Membrane</keyword>
<evidence type="ECO:0000256" key="5">
    <source>
        <dbReference type="ARBA" id="ARBA00022679"/>
    </source>
</evidence>
<feature type="region of interest" description="Disordered" evidence="11">
    <location>
        <begin position="497"/>
        <end position="521"/>
    </location>
</feature>
<evidence type="ECO:0000256" key="7">
    <source>
        <dbReference type="ARBA" id="ARBA00022824"/>
    </source>
</evidence>
<comment type="similarity">
    <text evidence="3 10">Belongs to the glycosyltransferase 22 family.</text>
</comment>
<evidence type="ECO:0000313" key="12">
    <source>
        <dbReference type="EMBL" id="TBU34470.1"/>
    </source>
</evidence>
<evidence type="ECO:0000256" key="1">
    <source>
        <dbReference type="ARBA" id="ARBA00004477"/>
    </source>
</evidence>
<dbReference type="EC" id="2.4.1.-" evidence="10"/>
<feature type="compositionally biased region" description="Polar residues" evidence="11">
    <location>
        <begin position="16"/>
        <end position="30"/>
    </location>
</feature>
<organism evidence="12">
    <name type="scientific">Dichomitus squalens</name>
    <dbReference type="NCBI Taxonomy" id="114155"/>
    <lineage>
        <taxon>Eukaryota</taxon>
        <taxon>Fungi</taxon>
        <taxon>Dikarya</taxon>
        <taxon>Basidiomycota</taxon>
        <taxon>Agaricomycotina</taxon>
        <taxon>Agaricomycetes</taxon>
        <taxon>Polyporales</taxon>
        <taxon>Polyporaceae</taxon>
        <taxon>Dichomitus</taxon>
    </lineage>
</organism>
<gene>
    <name evidence="12" type="ORF">BD311DRAFT_649730</name>
</gene>
<dbReference type="Proteomes" id="UP000292957">
    <property type="component" value="Unassembled WGS sequence"/>
</dbReference>
<evidence type="ECO:0000256" key="2">
    <source>
        <dbReference type="ARBA" id="ARBA00004922"/>
    </source>
</evidence>
<dbReference type="GO" id="GO:0000026">
    <property type="term" value="F:alpha-1,2-mannosyltransferase activity"/>
    <property type="evidence" value="ECO:0007669"/>
    <property type="project" value="TreeGrafter"/>
</dbReference>
<dbReference type="EMBL" id="ML143388">
    <property type="protein sequence ID" value="TBU34470.1"/>
    <property type="molecule type" value="Genomic_DNA"/>
</dbReference>
<evidence type="ECO:0000256" key="8">
    <source>
        <dbReference type="ARBA" id="ARBA00022989"/>
    </source>
</evidence>
<keyword evidence="6 10" id="KW-0812">Transmembrane</keyword>
<feature type="transmembrane region" description="Helical" evidence="10">
    <location>
        <begin position="372"/>
        <end position="391"/>
    </location>
</feature>
<proteinExistence type="inferred from homology"/>
<feature type="compositionally biased region" description="Basic and acidic residues" evidence="11">
    <location>
        <begin position="502"/>
        <end position="513"/>
    </location>
</feature>
<feature type="region of interest" description="Disordered" evidence="11">
    <location>
        <begin position="16"/>
        <end position="36"/>
    </location>
</feature>
<keyword evidence="7 10" id="KW-0256">Endoplasmic reticulum</keyword>
<keyword evidence="4 10" id="KW-0328">Glycosyltransferase</keyword>
<feature type="transmembrane region" description="Helical" evidence="10">
    <location>
        <begin position="135"/>
        <end position="157"/>
    </location>
</feature>
<evidence type="ECO:0000256" key="6">
    <source>
        <dbReference type="ARBA" id="ARBA00022692"/>
    </source>
</evidence>
<evidence type="ECO:0000256" key="3">
    <source>
        <dbReference type="ARBA" id="ARBA00007063"/>
    </source>
</evidence>
<dbReference type="UniPathway" id="UPA00378"/>
<feature type="transmembrane region" description="Helical" evidence="10">
    <location>
        <begin position="217"/>
        <end position="243"/>
    </location>
</feature>
<dbReference type="OrthoDB" id="497541at2759"/>
<reference evidence="12" key="1">
    <citation type="submission" date="2019-01" db="EMBL/GenBank/DDBJ databases">
        <title>Draft genome sequences of three monokaryotic isolates of the white-rot basidiomycete fungus Dichomitus squalens.</title>
        <authorList>
            <consortium name="DOE Joint Genome Institute"/>
            <person name="Lopez S.C."/>
            <person name="Andreopoulos B."/>
            <person name="Pangilinan J."/>
            <person name="Lipzen A."/>
            <person name="Riley R."/>
            <person name="Ahrendt S."/>
            <person name="Ng V."/>
            <person name="Barry K."/>
            <person name="Daum C."/>
            <person name="Grigoriev I.V."/>
            <person name="Hilden K.S."/>
            <person name="Makela M.R."/>
            <person name="de Vries R.P."/>
        </authorList>
    </citation>
    <scope>NUCLEOTIDE SEQUENCE [LARGE SCALE GENOMIC DNA]</scope>
    <source>
        <strain evidence="12">OM18370.1</strain>
    </source>
</reference>
<comment type="pathway">
    <text evidence="2">Protein modification; protein glycosylation.</text>
</comment>
<dbReference type="Pfam" id="PF03901">
    <property type="entry name" value="Glyco_transf_22"/>
    <property type="match status" value="1"/>
</dbReference>
<dbReference type="InterPro" id="IPR005599">
    <property type="entry name" value="GPI_mannosylTrfase"/>
</dbReference>
<comment type="subcellular location">
    <subcellularLocation>
        <location evidence="1 10">Endoplasmic reticulum membrane</location>
        <topology evidence="1 10">Multi-pass membrane protein</topology>
    </subcellularLocation>
</comment>
<keyword evidence="8 10" id="KW-1133">Transmembrane helix</keyword>
<dbReference type="PANTHER" id="PTHR22760:SF2">
    <property type="entry name" value="ALPHA-1,2-MANNOSYLTRANSFERASE ALG9"/>
    <property type="match status" value="1"/>
</dbReference>
<feature type="transmembrane region" description="Helical" evidence="10">
    <location>
        <begin position="403"/>
        <end position="422"/>
    </location>
</feature>
<evidence type="ECO:0000256" key="4">
    <source>
        <dbReference type="ARBA" id="ARBA00022676"/>
    </source>
</evidence>
<accession>A0A4Q9N1U2</accession>
<sequence>MSTGVQLGPNVQTISFRKPTNQAASSPSTKPKNRHGGLLQDQLRRAQRAPWCPTWSSALRILLLIRVAGAMYNGIQDCDEVYNFWEPLHYLWKGYGFQTWETSPEYSIRSWAYILLHYLPVQLSAMFLGPEKRPAFFAVRIFLAIVSSLCEVTFYRAVVEHINYRVGRYVFFMLLANAGMWIASTSFLPSSFAMYANTLGFAHAMERPSNSNMRRTLFATLCFATGAIVGWPFSLAVAIPFVLEELFLTGADKVTSETRTSWLTTRWQRMAICGAIAALLFIPVVAIDTLFYNKLSVVPWNIVKYNVFPDAQRGPELYGTEPVHFYLANLLLNFNVLVPFAFAALPALLVTYRFDHKRLGERYLFVNQSSPYVLLAVRLAPVYLWVAIMTTQKHKEERFMYPIYPFICFNAAVTIYLVRGWLEAAFIAATNSPYRASRSSLFSQFTLSVVVTSSVLSLARTMAHWKYYHAPLSVTYALEAAEVPRLLNATGHVSLPPQLDPAARHGGQEHPEAESDSEEQPRIDLSLVEPFNLRLCVGKEWHRFPGHFIVPDGVRVDWVKSAFDGMLPGHFSETPRKGGLLVRQQGTRVVPKDLNDLNKEARAFYVDVDSCDYLLDLDFPQHPQEGPHEPRYIVDEQTWARVACQPFLDAAHSPLLTRALWFPGALWQQQNSYGEFCLLRHRANVAKKEREHTVHRA</sequence>
<evidence type="ECO:0000256" key="10">
    <source>
        <dbReference type="RuleBase" id="RU363075"/>
    </source>
</evidence>
<dbReference type="AlphaFoldDB" id="A0A4Q9N1U2"/>